<dbReference type="GO" id="GO:0005524">
    <property type="term" value="F:ATP binding"/>
    <property type="evidence" value="ECO:0007669"/>
    <property type="project" value="UniProtKB-KW"/>
</dbReference>
<proteinExistence type="inferred from homology"/>
<comment type="similarity">
    <text evidence="1">Belongs to the methylthioribose kinase family.</text>
</comment>
<keyword evidence="8" id="KW-1185">Reference proteome</keyword>
<evidence type="ECO:0000313" key="8">
    <source>
        <dbReference type="Proteomes" id="UP000030752"/>
    </source>
</evidence>
<evidence type="ECO:0000256" key="1">
    <source>
        <dbReference type="ARBA" id="ARBA00010165"/>
    </source>
</evidence>
<keyword evidence="5" id="KW-0067">ATP-binding</keyword>
<reference evidence="7 8" key="1">
    <citation type="submission" date="2013-03" db="EMBL/GenBank/DDBJ databases">
        <title>The Genome Sequence of Phialophora europaea CBS 101466.</title>
        <authorList>
            <consortium name="The Broad Institute Genomics Platform"/>
            <person name="Cuomo C."/>
            <person name="de Hoog S."/>
            <person name="Gorbushina A."/>
            <person name="Walker B."/>
            <person name="Young S.K."/>
            <person name="Zeng Q."/>
            <person name="Gargeya S."/>
            <person name="Fitzgerald M."/>
            <person name="Haas B."/>
            <person name="Abouelleil A."/>
            <person name="Allen A.W."/>
            <person name="Alvarado L."/>
            <person name="Arachchi H.M."/>
            <person name="Berlin A.M."/>
            <person name="Chapman S.B."/>
            <person name="Gainer-Dewar J."/>
            <person name="Goldberg J."/>
            <person name="Griggs A."/>
            <person name="Gujja S."/>
            <person name="Hansen M."/>
            <person name="Howarth C."/>
            <person name="Imamovic A."/>
            <person name="Ireland A."/>
            <person name="Larimer J."/>
            <person name="McCowan C."/>
            <person name="Murphy C."/>
            <person name="Pearson M."/>
            <person name="Poon T.W."/>
            <person name="Priest M."/>
            <person name="Roberts A."/>
            <person name="Saif S."/>
            <person name="Shea T."/>
            <person name="Sisk P."/>
            <person name="Sykes S."/>
            <person name="Wortman J."/>
            <person name="Nusbaum C."/>
            <person name="Birren B."/>
        </authorList>
    </citation>
    <scope>NUCLEOTIDE SEQUENCE [LARGE SCALE GENOMIC DNA]</scope>
    <source>
        <strain evidence="7 8">CBS 101466</strain>
    </source>
</reference>
<dbReference type="HOGENOM" id="CLU_059226_1_0_1"/>
<name>W2RWA7_CYPE1</name>
<evidence type="ECO:0000256" key="2">
    <source>
        <dbReference type="ARBA" id="ARBA00022679"/>
    </source>
</evidence>
<keyword evidence="4" id="KW-0418">Kinase</keyword>
<accession>W2RWA7</accession>
<dbReference type="InterPro" id="IPR011009">
    <property type="entry name" value="Kinase-like_dom_sf"/>
</dbReference>
<evidence type="ECO:0000256" key="4">
    <source>
        <dbReference type="ARBA" id="ARBA00022777"/>
    </source>
</evidence>
<dbReference type="Pfam" id="PF01636">
    <property type="entry name" value="APH"/>
    <property type="match status" value="1"/>
</dbReference>
<dbReference type="Gene3D" id="3.90.1200.10">
    <property type="match status" value="1"/>
</dbReference>
<dbReference type="SUPFAM" id="SSF56112">
    <property type="entry name" value="Protein kinase-like (PK-like)"/>
    <property type="match status" value="1"/>
</dbReference>
<evidence type="ECO:0000313" key="7">
    <source>
        <dbReference type="EMBL" id="ETN40801.1"/>
    </source>
</evidence>
<dbReference type="VEuPathDB" id="FungiDB:HMPREF1541_05081"/>
<dbReference type="Proteomes" id="UP000030752">
    <property type="component" value="Unassembled WGS sequence"/>
</dbReference>
<keyword evidence="2" id="KW-0808">Transferase</keyword>
<dbReference type="RefSeq" id="XP_008717644.1">
    <property type="nucleotide sequence ID" value="XM_008719422.1"/>
</dbReference>
<gene>
    <name evidence="7" type="ORF">HMPREF1541_05081</name>
</gene>
<dbReference type="OrthoDB" id="25129at2759"/>
<dbReference type="EMBL" id="KB822720">
    <property type="protein sequence ID" value="ETN40801.1"/>
    <property type="molecule type" value="Genomic_DNA"/>
</dbReference>
<dbReference type="Gene3D" id="3.30.200.20">
    <property type="entry name" value="Phosphorylase Kinase, domain 1"/>
    <property type="match status" value="1"/>
</dbReference>
<evidence type="ECO:0000256" key="3">
    <source>
        <dbReference type="ARBA" id="ARBA00022741"/>
    </source>
</evidence>
<organism evidence="7 8">
    <name type="scientific">Cyphellophora europaea (strain CBS 101466)</name>
    <name type="common">Phialophora europaea</name>
    <dbReference type="NCBI Taxonomy" id="1220924"/>
    <lineage>
        <taxon>Eukaryota</taxon>
        <taxon>Fungi</taxon>
        <taxon>Dikarya</taxon>
        <taxon>Ascomycota</taxon>
        <taxon>Pezizomycotina</taxon>
        <taxon>Eurotiomycetes</taxon>
        <taxon>Chaetothyriomycetidae</taxon>
        <taxon>Chaetothyriales</taxon>
        <taxon>Cyphellophoraceae</taxon>
        <taxon>Cyphellophora</taxon>
    </lineage>
</organism>
<evidence type="ECO:0000259" key="6">
    <source>
        <dbReference type="Pfam" id="PF01636"/>
    </source>
</evidence>
<dbReference type="GeneID" id="19972420"/>
<dbReference type="PANTHER" id="PTHR34273:SF2">
    <property type="entry name" value="METHYLTHIORIBOSE KINASE"/>
    <property type="match status" value="1"/>
</dbReference>
<protein>
    <recommendedName>
        <fullName evidence="6">Aminoglycoside phosphotransferase domain-containing protein</fullName>
    </recommendedName>
</protein>
<keyword evidence="3" id="KW-0547">Nucleotide-binding</keyword>
<dbReference type="InParanoid" id="W2RWA7"/>
<dbReference type="GO" id="GO:0016301">
    <property type="term" value="F:kinase activity"/>
    <property type="evidence" value="ECO:0007669"/>
    <property type="project" value="UniProtKB-KW"/>
</dbReference>
<feature type="domain" description="Aminoglycoside phosphotransferase" evidence="6">
    <location>
        <begin position="29"/>
        <end position="301"/>
    </location>
</feature>
<dbReference type="AlphaFoldDB" id="W2RWA7"/>
<sequence length="397" mass="44252">MDTEPRVEAYLNTQDFSTCKYDFAHPQHVEAIKGGTTNYTYRLLYSPEKGQRSVVSAVLKFAAEYATNDPFTPFSSERQRYEAHAMRELADALNAQYEGEECIVRAPELYYYDDASHVMIMEDISPPPSLSASGAGPLYISLENMCQSPVGENALELMRLLGDQLGRYLYRLHSLTRGASEPASRDLRVLFLPNSMSKEIDVQTCFRDVPAKLAQYGIRLSADDHNKLADIIADLDKDYMNTPESVIMGDTFFGNIILKLNGNGGEKTLESISIIDWEFAACAPCYVDLAHYLSEIWLQDRFFPGPGPAAAVNQEAAISTFQSYIRSGGSVDPRRLACYVGGHAACFLQFMDWNDHDGVKRAVAKEGALMMLHADKGDWAEIGRNSPFMGKILELLL</sequence>
<dbReference type="eggNOG" id="ENOG502SJ8C">
    <property type="taxonomic scope" value="Eukaryota"/>
</dbReference>
<evidence type="ECO:0000256" key="5">
    <source>
        <dbReference type="ARBA" id="ARBA00022840"/>
    </source>
</evidence>
<dbReference type="PANTHER" id="PTHR34273">
    <property type="entry name" value="METHYLTHIORIBOSE KINASE"/>
    <property type="match status" value="1"/>
</dbReference>
<dbReference type="InterPro" id="IPR002575">
    <property type="entry name" value="Aminoglycoside_PTrfase"/>
</dbReference>